<dbReference type="Proteomes" id="UP001139369">
    <property type="component" value="Unassembled WGS sequence"/>
</dbReference>
<evidence type="ECO:0000313" key="8">
    <source>
        <dbReference type="EMBL" id="MCI2227539.1"/>
    </source>
</evidence>
<feature type="transmembrane region" description="Helical" evidence="7">
    <location>
        <begin position="292"/>
        <end position="310"/>
    </location>
</feature>
<evidence type="ECO:0000256" key="5">
    <source>
        <dbReference type="ARBA" id="ARBA00022989"/>
    </source>
</evidence>
<feature type="transmembrane region" description="Helical" evidence="7">
    <location>
        <begin position="74"/>
        <end position="98"/>
    </location>
</feature>
<feature type="transmembrane region" description="Helical" evidence="7">
    <location>
        <begin position="322"/>
        <end position="346"/>
    </location>
</feature>
<evidence type="ECO:0000313" key="9">
    <source>
        <dbReference type="Proteomes" id="UP001139369"/>
    </source>
</evidence>
<proteinExistence type="inferred from homology"/>
<comment type="similarity">
    <text evidence="2">Belongs to the polysaccharide synthase family.</text>
</comment>
<accession>A0A9X1VJ81</accession>
<feature type="transmembrane region" description="Helical" evidence="7">
    <location>
        <begin position="366"/>
        <end position="394"/>
    </location>
</feature>
<reference evidence="8" key="1">
    <citation type="submission" date="2022-02" db="EMBL/GenBank/DDBJ databases">
        <title>Polaribacter sp. MSW13, isolated from seawater.</title>
        <authorList>
            <person name="Kristyanto S."/>
            <person name="Jung J."/>
            <person name="Jeon C.O."/>
        </authorList>
    </citation>
    <scope>NUCLEOTIDE SEQUENCE</scope>
    <source>
        <strain evidence="8">MSW13</strain>
    </source>
</reference>
<evidence type="ECO:0000256" key="2">
    <source>
        <dbReference type="ARBA" id="ARBA00007430"/>
    </source>
</evidence>
<keyword evidence="5 7" id="KW-1133">Transmembrane helix</keyword>
<comment type="caution">
    <text evidence="8">The sequence shown here is derived from an EMBL/GenBank/DDBJ whole genome shotgun (WGS) entry which is preliminary data.</text>
</comment>
<evidence type="ECO:0000256" key="7">
    <source>
        <dbReference type="SAM" id="Phobius"/>
    </source>
</evidence>
<sequence length="481" mass="54662">MNLSEKILSGILWSSIERLSVQIIQFVVGVVLARILDPEEYGVMGILFVIIAFLQVFVDSGFSKALIQKQDRTFVDISTVFFFNIGVSIFCYILLWVASPFIAEFYNNLELSLYIRVVGISLFFNALIAIPITILTIDVNFKSIGRINFISALVSGVIAIIMAYLDFGIWALVFQTIIRVVVALLVVFFNVSWRPVFMFSATSFKNLFSFGSKLLYSSLLNMVVNNFTSIFIAKLSSVKDLGYYTRGTQFSDVVYGVFSSVLDSVLLPTLSQIQNEQKKLVNVTRKIIKSTAIINIPLFMLLILLAEPLIKTLLTDKWIMAVPIMQIMCIARMITIISGININVLYAIGRADLALKQQYVKILVRVVLVSISLKYGIIFIAFAELTSTMIHFFINTYYPGKLLKYGPFDQIKDLLPIVFASLIMMFGVFVAIYFIENNIIKLVLAIFTALPLYFIFIYLFKVQEFITFYTKLKISLIRYKR</sequence>
<dbReference type="AlphaFoldDB" id="A0A9X1VJ81"/>
<feature type="transmembrane region" description="Helical" evidence="7">
    <location>
        <begin position="113"/>
        <end position="135"/>
    </location>
</feature>
<feature type="transmembrane region" description="Helical" evidence="7">
    <location>
        <begin position="253"/>
        <end position="271"/>
    </location>
</feature>
<feature type="transmembrane region" description="Helical" evidence="7">
    <location>
        <begin position="414"/>
        <end position="435"/>
    </location>
</feature>
<feature type="transmembrane region" description="Helical" evidence="7">
    <location>
        <begin position="147"/>
        <end position="165"/>
    </location>
</feature>
<evidence type="ECO:0000256" key="1">
    <source>
        <dbReference type="ARBA" id="ARBA00004651"/>
    </source>
</evidence>
<dbReference type="PANTHER" id="PTHR30250">
    <property type="entry name" value="PST FAMILY PREDICTED COLANIC ACID TRANSPORTER"/>
    <property type="match status" value="1"/>
</dbReference>
<protein>
    <submittedName>
        <fullName evidence="8">Lipopolysaccharide biosynthesis protein</fullName>
    </submittedName>
</protein>
<gene>
    <name evidence="8" type="ORF">MC378_00040</name>
</gene>
<feature type="transmembrane region" description="Helical" evidence="7">
    <location>
        <begin position="41"/>
        <end position="62"/>
    </location>
</feature>
<feature type="transmembrane region" description="Helical" evidence="7">
    <location>
        <begin position="442"/>
        <end position="460"/>
    </location>
</feature>
<evidence type="ECO:0000256" key="3">
    <source>
        <dbReference type="ARBA" id="ARBA00022475"/>
    </source>
</evidence>
<keyword evidence="6 7" id="KW-0472">Membrane</keyword>
<keyword evidence="3" id="KW-1003">Cell membrane</keyword>
<evidence type="ECO:0000256" key="6">
    <source>
        <dbReference type="ARBA" id="ARBA00023136"/>
    </source>
</evidence>
<dbReference type="Pfam" id="PF13440">
    <property type="entry name" value="Polysacc_synt_3"/>
    <property type="match status" value="1"/>
</dbReference>
<comment type="subcellular location">
    <subcellularLocation>
        <location evidence="1">Cell membrane</location>
        <topology evidence="1">Multi-pass membrane protein</topology>
    </subcellularLocation>
</comment>
<dbReference type="RefSeq" id="WP_242176654.1">
    <property type="nucleotide sequence ID" value="NZ_JAKQYM010000001.1"/>
</dbReference>
<keyword evidence="9" id="KW-1185">Reference proteome</keyword>
<keyword evidence="4 7" id="KW-0812">Transmembrane</keyword>
<feature type="transmembrane region" description="Helical" evidence="7">
    <location>
        <begin position="214"/>
        <end position="233"/>
    </location>
</feature>
<dbReference type="PANTHER" id="PTHR30250:SF10">
    <property type="entry name" value="LIPOPOLYSACCHARIDE BIOSYNTHESIS PROTEIN WZXC"/>
    <property type="match status" value="1"/>
</dbReference>
<organism evidence="8 9">
    <name type="scientific">Polaribacter marinus</name>
    <dbReference type="NCBI Taxonomy" id="2916838"/>
    <lineage>
        <taxon>Bacteria</taxon>
        <taxon>Pseudomonadati</taxon>
        <taxon>Bacteroidota</taxon>
        <taxon>Flavobacteriia</taxon>
        <taxon>Flavobacteriales</taxon>
        <taxon>Flavobacteriaceae</taxon>
    </lineage>
</organism>
<dbReference type="GO" id="GO:0005886">
    <property type="term" value="C:plasma membrane"/>
    <property type="evidence" value="ECO:0007669"/>
    <property type="project" value="UniProtKB-SubCell"/>
</dbReference>
<evidence type="ECO:0000256" key="4">
    <source>
        <dbReference type="ARBA" id="ARBA00022692"/>
    </source>
</evidence>
<name>A0A9X1VJ81_9FLAO</name>
<dbReference type="InterPro" id="IPR050833">
    <property type="entry name" value="Poly_Biosynth_Transport"/>
</dbReference>
<dbReference type="CDD" id="cd13127">
    <property type="entry name" value="MATE_tuaB_like"/>
    <property type="match status" value="1"/>
</dbReference>
<dbReference type="EMBL" id="JAKQYM010000001">
    <property type="protein sequence ID" value="MCI2227539.1"/>
    <property type="molecule type" value="Genomic_DNA"/>
</dbReference>
<feature type="transmembrane region" description="Helical" evidence="7">
    <location>
        <begin position="171"/>
        <end position="193"/>
    </location>
</feature>